<proteinExistence type="inferred from homology"/>
<comment type="caution">
    <text evidence="2">The sequence shown here is derived from an EMBL/GenBank/DDBJ whole genome shotgun (WGS) entry which is preliminary data.</text>
</comment>
<reference evidence="2 4" key="2">
    <citation type="submission" date="2019-11" db="EMBL/GenBank/DDBJ databases">
        <title>Characterisation of Fundicoccus ignavus gen. nov. sp. nov., a novel genus of the family Aerococcaceae isolated from bulk tank milk.</title>
        <authorList>
            <person name="Siebert A."/>
            <person name="Huptas C."/>
            <person name="Wenning M."/>
            <person name="Scherer S."/>
            <person name="Doll E.V."/>
        </authorList>
    </citation>
    <scope>NUCLEOTIDE SEQUENCE [LARGE SCALE GENOMIC DNA]</scope>
    <source>
        <strain evidence="2 4">WS4759</strain>
    </source>
</reference>
<dbReference type="Pfam" id="PF03780">
    <property type="entry name" value="Asp23"/>
    <property type="match status" value="1"/>
</dbReference>
<name>A0A6I2GET7_9LACT</name>
<dbReference type="PANTHER" id="PTHR34297">
    <property type="entry name" value="HYPOTHETICAL CYTOSOLIC PROTEIN-RELATED"/>
    <property type="match status" value="1"/>
</dbReference>
<dbReference type="EMBL" id="WJQT01000021">
    <property type="protein sequence ID" value="MRJ48163.1"/>
    <property type="molecule type" value="Genomic_DNA"/>
</dbReference>
<dbReference type="PANTHER" id="PTHR34297:SF2">
    <property type="entry name" value="ASP23_GLS24 FAMILY ENVELOPE STRESS RESPONSE PROTEIN"/>
    <property type="match status" value="1"/>
</dbReference>
<reference evidence="3 5" key="1">
    <citation type="submission" date="2019-11" db="EMBL/GenBank/DDBJ databases">
        <title>Characterisation of Fundicoccus ignavus gen. nov. sp. nov., a novel genus of the family Aerococcaceae from bulk tank milk.</title>
        <authorList>
            <person name="Siebert A."/>
            <person name="Huptas C."/>
            <person name="Wenning M."/>
            <person name="Scherer S."/>
            <person name="Doll E.V."/>
        </authorList>
    </citation>
    <scope>NUCLEOTIDE SEQUENCE [LARGE SCALE GENOMIC DNA]</scope>
    <source>
        <strain evidence="3 5">DSM 109652</strain>
    </source>
</reference>
<dbReference type="RefSeq" id="WP_153833217.1">
    <property type="nucleotide sequence ID" value="NZ_WJQS01000003.1"/>
</dbReference>
<dbReference type="Proteomes" id="UP000440066">
    <property type="component" value="Unassembled WGS sequence"/>
</dbReference>
<gene>
    <name evidence="3" type="ORF">GF867_11365</name>
    <name evidence="2" type="ORF">GIY09_04750</name>
</gene>
<protein>
    <submittedName>
        <fullName evidence="2">Asp23/Gls24 family envelope stress response protein</fullName>
    </submittedName>
</protein>
<evidence type="ECO:0000313" key="4">
    <source>
        <dbReference type="Proteomes" id="UP000430975"/>
    </source>
</evidence>
<dbReference type="EMBL" id="WJQS01000003">
    <property type="protein sequence ID" value="MRI85184.1"/>
    <property type="molecule type" value="Genomic_DNA"/>
</dbReference>
<keyword evidence="4" id="KW-1185">Reference proteome</keyword>
<sequence>MSKKTNVPFESNVSLNLGEINITTGVLESIAAKAASEVEGVYKLHASVQNEIGGFVTRSRDRIGVKVRREENAIAIDTEIRLQYGFSVPEVAIKVQERVKEQILFMTDLVVQEVNVHVVSIETEPASEQEYLHLDEEFEDGETFE</sequence>
<evidence type="ECO:0000313" key="3">
    <source>
        <dbReference type="EMBL" id="MRJ48163.1"/>
    </source>
</evidence>
<dbReference type="Proteomes" id="UP000430975">
    <property type="component" value="Unassembled WGS sequence"/>
</dbReference>
<accession>A0A6I2GET7</accession>
<organism evidence="2 4">
    <name type="scientific">Fundicoccus ignavus</name>
    <dbReference type="NCBI Taxonomy" id="2664442"/>
    <lineage>
        <taxon>Bacteria</taxon>
        <taxon>Bacillati</taxon>
        <taxon>Bacillota</taxon>
        <taxon>Bacilli</taxon>
        <taxon>Lactobacillales</taxon>
        <taxon>Aerococcaceae</taxon>
        <taxon>Fundicoccus</taxon>
    </lineage>
</organism>
<evidence type="ECO:0000256" key="1">
    <source>
        <dbReference type="ARBA" id="ARBA00005721"/>
    </source>
</evidence>
<comment type="similarity">
    <text evidence="1">Belongs to the asp23 family.</text>
</comment>
<evidence type="ECO:0000313" key="5">
    <source>
        <dbReference type="Proteomes" id="UP000440066"/>
    </source>
</evidence>
<dbReference type="InterPro" id="IPR005531">
    <property type="entry name" value="Asp23"/>
</dbReference>
<dbReference type="AlphaFoldDB" id="A0A6I2GET7"/>
<evidence type="ECO:0000313" key="2">
    <source>
        <dbReference type="EMBL" id="MRI85184.1"/>
    </source>
</evidence>